<evidence type="ECO:0000313" key="5">
    <source>
        <dbReference type="EMBL" id="MDQ0168486.1"/>
    </source>
</evidence>
<dbReference type="InterPro" id="IPR033412">
    <property type="entry name" value="PFOR_II"/>
</dbReference>
<dbReference type="SUPFAM" id="SSF52518">
    <property type="entry name" value="Thiamin diphosphate-binding fold (THDP-binding)"/>
    <property type="match status" value="1"/>
</dbReference>
<dbReference type="Pfam" id="PF01558">
    <property type="entry name" value="POR"/>
    <property type="match status" value="1"/>
</dbReference>
<dbReference type="RefSeq" id="WP_307398249.1">
    <property type="nucleotide sequence ID" value="NZ_BAAADK010000040.1"/>
</dbReference>
<reference evidence="5 6" key="1">
    <citation type="submission" date="2023-07" db="EMBL/GenBank/DDBJ databases">
        <title>Genomic Encyclopedia of Type Strains, Phase IV (KMG-IV): sequencing the most valuable type-strain genomes for metagenomic binning, comparative biology and taxonomic classification.</title>
        <authorList>
            <person name="Goeker M."/>
        </authorList>
    </citation>
    <scope>NUCLEOTIDE SEQUENCE [LARGE SCALE GENOMIC DNA]</scope>
    <source>
        <strain evidence="5 6">DSM 12751</strain>
    </source>
</reference>
<comment type="caution">
    <text evidence="5">The sequence shown here is derived from an EMBL/GenBank/DDBJ whole genome shotgun (WGS) entry which is preliminary data.</text>
</comment>
<dbReference type="PANTHER" id="PTHR32154">
    <property type="entry name" value="PYRUVATE-FLAVODOXIN OXIDOREDUCTASE-RELATED"/>
    <property type="match status" value="1"/>
</dbReference>
<dbReference type="InterPro" id="IPR002869">
    <property type="entry name" value="Pyrv_flavodox_OxRed_cen"/>
</dbReference>
<keyword evidence="6" id="KW-1185">Reference proteome</keyword>
<keyword evidence="1 5" id="KW-0560">Oxidoreductase</keyword>
<feature type="domain" description="Pyruvate:ferredoxin oxidoreductase core" evidence="4">
    <location>
        <begin position="474"/>
        <end position="567"/>
    </location>
</feature>
<protein>
    <submittedName>
        <fullName evidence="5">2-oxoglutarate ferredoxin oxidoreductase subunit alpha</fullName>
        <ecNumber evidence="5">1.2.7.11</ecNumber>
        <ecNumber evidence="5">1.2.7.3</ecNumber>
    </submittedName>
</protein>
<dbReference type="SUPFAM" id="SSF52922">
    <property type="entry name" value="TK C-terminal domain-like"/>
    <property type="match status" value="1"/>
</dbReference>
<dbReference type="Pfam" id="PF01855">
    <property type="entry name" value="POR_N"/>
    <property type="match status" value="1"/>
</dbReference>
<dbReference type="CDD" id="cd07034">
    <property type="entry name" value="TPP_PYR_PFOR_IOR-alpha_like"/>
    <property type="match status" value="1"/>
</dbReference>
<dbReference type="Proteomes" id="UP001235840">
    <property type="component" value="Unassembled WGS sequence"/>
</dbReference>
<feature type="domain" description="Pyruvate/ketoisovalerate oxidoreductase catalytic" evidence="2">
    <location>
        <begin position="14"/>
        <end position="175"/>
    </location>
</feature>
<dbReference type="EMBL" id="JAUSTY010000034">
    <property type="protein sequence ID" value="MDQ0168486.1"/>
    <property type="molecule type" value="Genomic_DNA"/>
</dbReference>
<name>A0ABT9W5F9_9BACI</name>
<proteinExistence type="predicted"/>
<dbReference type="InterPro" id="IPR002880">
    <property type="entry name" value="Pyrv_Fd/Flavodoxin_OxRdtase_N"/>
</dbReference>
<dbReference type="EC" id="1.2.7.3" evidence="5"/>
<dbReference type="Gene3D" id="3.40.50.970">
    <property type="match status" value="1"/>
</dbReference>
<dbReference type="PANTHER" id="PTHR32154:SF20">
    <property type="entry name" value="2-OXOGLUTARATE OXIDOREDUCTASE SUBUNIT KORA"/>
    <property type="match status" value="1"/>
</dbReference>
<dbReference type="EC" id="1.2.7.11" evidence="5"/>
<dbReference type="InterPro" id="IPR050722">
    <property type="entry name" value="Pyruvate:ferred/Flavod_OxRd"/>
</dbReference>
<evidence type="ECO:0000313" key="6">
    <source>
        <dbReference type="Proteomes" id="UP001235840"/>
    </source>
</evidence>
<organism evidence="5 6">
    <name type="scientific">Caldalkalibacillus horti</name>
    <dbReference type="NCBI Taxonomy" id="77523"/>
    <lineage>
        <taxon>Bacteria</taxon>
        <taxon>Bacillati</taxon>
        <taxon>Bacillota</taxon>
        <taxon>Bacilli</taxon>
        <taxon>Bacillales</taxon>
        <taxon>Bacillaceae</taxon>
        <taxon>Caldalkalibacillus</taxon>
    </lineage>
</organism>
<dbReference type="SUPFAM" id="SSF53323">
    <property type="entry name" value="Pyruvate-ferredoxin oxidoreductase, PFOR, domain III"/>
    <property type="match status" value="1"/>
</dbReference>
<sequence length="580" mass="63612">MKSEITWKIGGQQGEGIDSTGEIFASTLMKQGFHISSYKHFASRIKGGHTYYHIRASLEPTYYHGDTTDILVALDQESYEHNFPAMSKGGFVLMENKREEKVETVDDVTVIHVSFTKLAEELGNKIIRNMIALGSSLYLMGLHYEIFAPLVEEKFSKKGQLIVDLNINALKTGYEYIQQLGLKSIELNTPEPKNQALLMGNEAFAFGALASGCRFLASYPITPASEIMEYMKANLPKVGGAAVQAEDEIAGILMAIGGGFAGVRSLTSTSGPGFSLKTEALGLAGMSETPVVIVNSQRGGPGTGLPTKYEQSDLNTMVYSGHGEIPRIVLAPSTVEECMTVASTAFNLAEKYQCPVIVALDLMLSLNKQSCPDYDLSKFEEIDRGKLLTEEQLAELEEFNFKRYRLTEDGISPRSIPGQKGGVYTANSNEHSETGHITEIPELRVAMMNKRLGKLDSFKTKGYEFIGGEERNVETLFIGIGSTRGVIEEYIHDLNASGGDAGLAHIKVLYPFQPEGIKELIDAAQRVIVVENNWSGQLSGMIQKELQVGDKLQTITKFNGDPFSKQDLEKQVGQIVKEVV</sequence>
<dbReference type="InterPro" id="IPR029061">
    <property type="entry name" value="THDP-binding"/>
</dbReference>
<evidence type="ECO:0000256" key="1">
    <source>
        <dbReference type="ARBA" id="ARBA00023002"/>
    </source>
</evidence>
<evidence type="ECO:0000259" key="4">
    <source>
        <dbReference type="Pfam" id="PF17147"/>
    </source>
</evidence>
<dbReference type="InterPro" id="IPR009014">
    <property type="entry name" value="Transketo_C/PFOR_II"/>
</dbReference>
<dbReference type="Pfam" id="PF17147">
    <property type="entry name" value="PFOR_II"/>
    <property type="match status" value="1"/>
</dbReference>
<accession>A0ABT9W5F9</accession>
<evidence type="ECO:0000259" key="2">
    <source>
        <dbReference type="Pfam" id="PF01558"/>
    </source>
</evidence>
<dbReference type="Gene3D" id="3.40.920.10">
    <property type="entry name" value="Pyruvate-ferredoxin oxidoreductase, PFOR, domain III"/>
    <property type="match status" value="1"/>
</dbReference>
<dbReference type="InterPro" id="IPR019752">
    <property type="entry name" value="Pyrv/ketoisovalerate_OxRed_cat"/>
</dbReference>
<dbReference type="Gene3D" id="3.40.50.920">
    <property type="match status" value="1"/>
</dbReference>
<dbReference type="GO" id="GO:0047553">
    <property type="term" value="F:2-oxoglutarate synthase activity"/>
    <property type="evidence" value="ECO:0007669"/>
    <property type="project" value="UniProtKB-EC"/>
</dbReference>
<feature type="domain" description="Pyruvate flavodoxin/ferredoxin oxidoreductase pyrimidine binding" evidence="3">
    <location>
        <begin position="207"/>
        <end position="448"/>
    </location>
</feature>
<gene>
    <name evidence="5" type="ORF">J2S11_004448</name>
</gene>
<dbReference type="InterPro" id="IPR022367">
    <property type="entry name" value="2-oxoacid/accept_OxRdtase_asu"/>
</dbReference>
<evidence type="ECO:0000259" key="3">
    <source>
        <dbReference type="Pfam" id="PF01855"/>
    </source>
</evidence>
<dbReference type="NCBIfam" id="TIGR03710">
    <property type="entry name" value="OAFO_sf"/>
    <property type="match status" value="1"/>
</dbReference>